<feature type="region of interest" description="Disordered" evidence="1">
    <location>
        <begin position="295"/>
        <end position="318"/>
    </location>
</feature>
<dbReference type="PANTHER" id="PTHR33490">
    <property type="entry name" value="BLR5614 PROTEIN-RELATED"/>
    <property type="match status" value="1"/>
</dbReference>
<dbReference type="InterPro" id="IPR013589">
    <property type="entry name" value="Bac_transglu_N"/>
</dbReference>
<keyword evidence="4" id="KW-1185">Reference proteome</keyword>
<proteinExistence type="predicted"/>
<dbReference type="Pfam" id="PF08379">
    <property type="entry name" value="Bact_transglu_N"/>
    <property type="match status" value="1"/>
</dbReference>
<evidence type="ECO:0000313" key="4">
    <source>
        <dbReference type="Proteomes" id="UP001205890"/>
    </source>
</evidence>
<comment type="caution">
    <text evidence="3">The sequence shown here is derived from an EMBL/GenBank/DDBJ whole genome shotgun (WGS) entry which is preliminary data.</text>
</comment>
<dbReference type="InterPro" id="IPR038765">
    <property type="entry name" value="Papain-like_cys_pep_sf"/>
</dbReference>
<name>A0ABT1LHR9_9HYPH</name>
<dbReference type="Proteomes" id="UP001205890">
    <property type="component" value="Unassembled WGS sequence"/>
</dbReference>
<organism evidence="3 4">
    <name type="scientific">Alsobacter ponti</name>
    <dbReference type="NCBI Taxonomy" id="2962936"/>
    <lineage>
        <taxon>Bacteria</taxon>
        <taxon>Pseudomonadati</taxon>
        <taxon>Pseudomonadota</taxon>
        <taxon>Alphaproteobacteria</taxon>
        <taxon>Hyphomicrobiales</taxon>
        <taxon>Alsobacteraceae</taxon>
        <taxon>Alsobacter</taxon>
    </lineage>
</organism>
<protein>
    <submittedName>
        <fullName evidence="3">Transglutaminase family protein</fullName>
    </submittedName>
</protein>
<feature type="compositionally biased region" description="Polar residues" evidence="1">
    <location>
        <begin position="300"/>
        <end position="318"/>
    </location>
</feature>
<feature type="domain" description="Transglutaminase-like" evidence="2">
    <location>
        <begin position="175"/>
        <end position="246"/>
    </location>
</feature>
<dbReference type="PANTHER" id="PTHR33490:SF7">
    <property type="entry name" value="BLR2979 PROTEIN"/>
    <property type="match status" value="1"/>
</dbReference>
<dbReference type="SMART" id="SM00460">
    <property type="entry name" value="TGc"/>
    <property type="match status" value="1"/>
</dbReference>
<evidence type="ECO:0000313" key="3">
    <source>
        <dbReference type="EMBL" id="MCP8940663.1"/>
    </source>
</evidence>
<evidence type="ECO:0000259" key="2">
    <source>
        <dbReference type="SMART" id="SM00460"/>
    </source>
</evidence>
<dbReference type="InterPro" id="IPR002931">
    <property type="entry name" value="Transglutaminase-like"/>
</dbReference>
<dbReference type="EMBL" id="JANCLU010000024">
    <property type="protein sequence ID" value="MCP8940663.1"/>
    <property type="molecule type" value="Genomic_DNA"/>
</dbReference>
<accession>A0ABT1LHR9</accession>
<dbReference type="RefSeq" id="WP_254745651.1">
    <property type="nucleotide sequence ID" value="NZ_JANCLU010000024.1"/>
</dbReference>
<dbReference type="Pfam" id="PF01841">
    <property type="entry name" value="Transglut_core"/>
    <property type="match status" value="1"/>
</dbReference>
<evidence type="ECO:0000256" key="1">
    <source>
        <dbReference type="SAM" id="MobiDB-lite"/>
    </source>
</evidence>
<gene>
    <name evidence="3" type="ORF">NK718_19225</name>
</gene>
<dbReference type="SUPFAM" id="SSF54001">
    <property type="entry name" value="Cysteine proteinases"/>
    <property type="match status" value="1"/>
</dbReference>
<reference evidence="3 4" key="1">
    <citation type="submission" date="2022-07" db="EMBL/GenBank/DDBJ databases">
        <authorList>
            <person name="Li W.-J."/>
            <person name="Deng Q.-Q."/>
        </authorList>
    </citation>
    <scope>NUCLEOTIDE SEQUENCE [LARGE SCALE GENOMIC DNA]</scope>
    <source>
        <strain evidence="3 4">SYSU M60028</strain>
    </source>
</reference>
<sequence length="318" mass="34260">MIYDVSHVTTYHYAARVAFARCLLRLAPRAMPWQRVLSHELSLSPAPAETREGDDFFGNRQRAVLIAAPHDTLSIRATSRVEVGERPALRFGGPAWEQVARHALASRDLSGLSPAHFLFASRFAPLLDEAAAYARADFSPGRPVLEAALDLTRRVHADFAYDPAATDVSTPLRLVFAQRAGVCQDFAHAMIAGLRGIGVPCLYVSGYLRTTPPEGQKRLAGADASHAWVAVWCGEEAGWVELDPTNDRPAGPDHVVLAVGRDYADVAPVAGVVLASAPQRLTVAVDVTPVEPLEAGPVAAQQSNDLRTSNQNRKSFTG</sequence>
<dbReference type="Gene3D" id="3.10.620.30">
    <property type="match status" value="1"/>
</dbReference>